<dbReference type="PANTHER" id="PTHR18934:SF267">
    <property type="entry name" value="ATP-DEPENDENT RNA HELICASE YLR419W-RELATED"/>
    <property type="match status" value="1"/>
</dbReference>
<dbReference type="InterPro" id="IPR002464">
    <property type="entry name" value="DNA/RNA_helicase_DEAH_CS"/>
</dbReference>
<dbReference type="InParanoid" id="A0A4Q1BH06"/>
<feature type="region of interest" description="Disordered" evidence="7">
    <location>
        <begin position="1"/>
        <end position="46"/>
    </location>
</feature>
<dbReference type="SUPFAM" id="SSF52540">
    <property type="entry name" value="P-loop containing nucleoside triphosphate hydrolases"/>
    <property type="match status" value="1"/>
</dbReference>
<dbReference type="SMART" id="SM00487">
    <property type="entry name" value="DEXDc"/>
    <property type="match status" value="1"/>
</dbReference>
<dbReference type="SMART" id="SM00847">
    <property type="entry name" value="HA2"/>
    <property type="match status" value="1"/>
</dbReference>
<dbReference type="Pfam" id="PF21010">
    <property type="entry name" value="HA2_C"/>
    <property type="match status" value="1"/>
</dbReference>
<feature type="domain" description="Helicase C-terminal" evidence="9">
    <location>
        <begin position="873"/>
        <end position="1040"/>
    </location>
</feature>
<reference evidence="10 11" key="1">
    <citation type="submission" date="2016-06" db="EMBL/GenBank/DDBJ databases">
        <title>Evolution of pathogenesis and genome organization in the Tremellales.</title>
        <authorList>
            <person name="Cuomo C."/>
            <person name="Litvintseva A."/>
            <person name="Heitman J."/>
            <person name="Chen Y."/>
            <person name="Sun S."/>
            <person name="Springer D."/>
            <person name="Dromer F."/>
            <person name="Young S."/>
            <person name="Zeng Q."/>
            <person name="Chapman S."/>
            <person name="Gujja S."/>
            <person name="Saif S."/>
            <person name="Birren B."/>
        </authorList>
    </citation>
    <scope>NUCLEOTIDE SEQUENCE [LARGE SCALE GENOMIC DNA]</scope>
    <source>
        <strain evidence="10 11">ATCC 28783</strain>
    </source>
</reference>
<keyword evidence="4" id="KW-0067">ATP-binding</keyword>
<dbReference type="InterPro" id="IPR027417">
    <property type="entry name" value="P-loop_NTPase"/>
</dbReference>
<protein>
    <submittedName>
        <fullName evidence="10">ATP-dependent RNA helicase A</fullName>
    </submittedName>
</protein>
<evidence type="ECO:0000256" key="4">
    <source>
        <dbReference type="ARBA" id="ARBA00022840"/>
    </source>
</evidence>
<dbReference type="FunFam" id="3.40.50.300:FF:000526">
    <property type="entry name" value="DExH-box ATP-dependent RNA helicase DExH3"/>
    <property type="match status" value="1"/>
</dbReference>
<dbReference type="CDD" id="cd18791">
    <property type="entry name" value="SF2_C_RHA"/>
    <property type="match status" value="1"/>
</dbReference>
<evidence type="ECO:0000256" key="7">
    <source>
        <dbReference type="SAM" id="MobiDB-lite"/>
    </source>
</evidence>
<feature type="compositionally biased region" description="Basic and acidic residues" evidence="7">
    <location>
        <begin position="169"/>
        <end position="194"/>
    </location>
</feature>
<dbReference type="InterPro" id="IPR056328">
    <property type="entry name" value="DSRM_DHX29"/>
</dbReference>
<comment type="similarity">
    <text evidence="6">Belongs to the DExH box helicase family.</text>
</comment>
<proteinExistence type="inferred from homology"/>
<dbReference type="InterPro" id="IPR007502">
    <property type="entry name" value="Helicase-assoc_dom"/>
</dbReference>
<dbReference type="STRING" id="5217.A0A4Q1BH06"/>
<keyword evidence="5" id="KW-0694">RNA-binding</keyword>
<evidence type="ECO:0000256" key="6">
    <source>
        <dbReference type="ARBA" id="ARBA00060772"/>
    </source>
</evidence>
<name>A0A4Q1BH06_TREME</name>
<keyword evidence="1" id="KW-0547">Nucleotide-binding</keyword>
<evidence type="ECO:0000256" key="3">
    <source>
        <dbReference type="ARBA" id="ARBA00022806"/>
    </source>
</evidence>
<dbReference type="Pfam" id="PF07717">
    <property type="entry name" value="OB_NTP_bind"/>
    <property type="match status" value="1"/>
</dbReference>
<keyword evidence="11" id="KW-1185">Reference proteome</keyword>
<dbReference type="Pfam" id="PF00271">
    <property type="entry name" value="Helicase_C"/>
    <property type="match status" value="1"/>
</dbReference>
<dbReference type="Pfam" id="PF24385">
    <property type="entry name" value="DSRM_DHX29"/>
    <property type="match status" value="1"/>
</dbReference>
<evidence type="ECO:0000313" key="10">
    <source>
        <dbReference type="EMBL" id="RXK36861.1"/>
    </source>
</evidence>
<dbReference type="GO" id="GO:0016787">
    <property type="term" value="F:hydrolase activity"/>
    <property type="evidence" value="ECO:0007669"/>
    <property type="project" value="UniProtKB-KW"/>
</dbReference>
<dbReference type="VEuPathDB" id="FungiDB:TREMEDRAFT_45797"/>
<organism evidence="10 11">
    <name type="scientific">Tremella mesenterica</name>
    <name type="common">Jelly fungus</name>
    <dbReference type="NCBI Taxonomy" id="5217"/>
    <lineage>
        <taxon>Eukaryota</taxon>
        <taxon>Fungi</taxon>
        <taxon>Dikarya</taxon>
        <taxon>Basidiomycota</taxon>
        <taxon>Agaricomycotina</taxon>
        <taxon>Tremellomycetes</taxon>
        <taxon>Tremellales</taxon>
        <taxon>Tremellaceae</taxon>
        <taxon>Tremella</taxon>
    </lineage>
</organism>
<dbReference type="EMBL" id="SDIL01000084">
    <property type="protein sequence ID" value="RXK36861.1"/>
    <property type="molecule type" value="Genomic_DNA"/>
</dbReference>
<evidence type="ECO:0000259" key="8">
    <source>
        <dbReference type="PROSITE" id="PS51192"/>
    </source>
</evidence>
<dbReference type="GO" id="GO:0004386">
    <property type="term" value="F:helicase activity"/>
    <property type="evidence" value="ECO:0007669"/>
    <property type="project" value="UniProtKB-KW"/>
</dbReference>
<dbReference type="PROSITE" id="PS51194">
    <property type="entry name" value="HELICASE_CTER"/>
    <property type="match status" value="1"/>
</dbReference>
<evidence type="ECO:0000256" key="2">
    <source>
        <dbReference type="ARBA" id="ARBA00022801"/>
    </source>
</evidence>
<dbReference type="InterPro" id="IPR011709">
    <property type="entry name" value="DEAD-box_helicase_OB_fold"/>
</dbReference>
<feature type="domain" description="Helicase ATP-binding" evidence="8">
    <location>
        <begin position="630"/>
        <end position="800"/>
    </location>
</feature>
<comment type="caution">
    <text evidence="10">The sequence shown here is derived from an EMBL/GenBank/DDBJ whole genome shotgun (WGS) entry which is preliminary data.</text>
</comment>
<dbReference type="GO" id="GO:1990904">
    <property type="term" value="C:ribonucleoprotein complex"/>
    <property type="evidence" value="ECO:0007669"/>
    <property type="project" value="UniProtKB-ARBA"/>
</dbReference>
<evidence type="ECO:0000256" key="5">
    <source>
        <dbReference type="ARBA" id="ARBA00022884"/>
    </source>
</evidence>
<evidence type="ECO:0000256" key="1">
    <source>
        <dbReference type="ARBA" id="ARBA00022741"/>
    </source>
</evidence>
<dbReference type="FunCoup" id="A0A4Q1BH06">
    <property type="interactions" value="442"/>
</dbReference>
<dbReference type="Pfam" id="PF00270">
    <property type="entry name" value="DEAD"/>
    <property type="match status" value="1"/>
</dbReference>
<dbReference type="OrthoDB" id="5600252at2759"/>
<dbReference type="CDD" id="cd17917">
    <property type="entry name" value="DEXHc_RHA-like"/>
    <property type="match status" value="1"/>
</dbReference>
<gene>
    <name evidence="10" type="ORF">M231_05835</name>
</gene>
<dbReference type="CDD" id="cd23827">
    <property type="entry name" value="RWD_YLR419W-like"/>
    <property type="match status" value="1"/>
</dbReference>
<dbReference type="InterPro" id="IPR011545">
    <property type="entry name" value="DEAD/DEAH_box_helicase_dom"/>
</dbReference>
<feature type="region of interest" description="Disordered" evidence="7">
    <location>
        <begin position="567"/>
        <end position="607"/>
    </location>
</feature>
<dbReference type="InterPro" id="IPR014001">
    <property type="entry name" value="Helicase_ATP-bd"/>
</dbReference>
<dbReference type="Gene3D" id="1.20.120.1080">
    <property type="match status" value="1"/>
</dbReference>
<dbReference type="PROSITE" id="PS51192">
    <property type="entry name" value="HELICASE_ATP_BIND_1"/>
    <property type="match status" value="1"/>
</dbReference>
<evidence type="ECO:0000313" key="11">
    <source>
        <dbReference type="Proteomes" id="UP000289152"/>
    </source>
</evidence>
<dbReference type="PROSITE" id="PS00690">
    <property type="entry name" value="DEAH_ATP_HELICASE"/>
    <property type="match status" value="1"/>
</dbReference>
<keyword evidence="3 10" id="KW-0347">Helicase</keyword>
<dbReference type="Gene3D" id="3.40.50.300">
    <property type="entry name" value="P-loop containing nucleotide triphosphate hydrolases"/>
    <property type="match status" value="2"/>
</dbReference>
<dbReference type="PANTHER" id="PTHR18934">
    <property type="entry name" value="ATP-DEPENDENT RNA HELICASE"/>
    <property type="match status" value="1"/>
</dbReference>
<feature type="region of interest" description="Disordered" evidence="7">
    <location>
        <begin position="159"/>
        <end position="216"/>
    </location>
</feature>
<dbReference type="Proteomes" id="UP000289152">
    <property type="component" value="Unassembled WGS sequence"/>
</dbReference>
<feature type="compositionally biased region" description="Polar residues" evidence="7">
    <location>
        <begin position="15"/>
        <end position="28"/>
    </location>
</feature>
<dbReference type="GO" id="GO:0005524">
    <property type="term" value="F:ATP binding"/>
    <property type="evidence" value="ECO:0007669"/>
    <property type="project" value="UniProtKB-KW"/>
</dbReference>
<dbReference type="SMART" id="SM00490">
    <property type="entry name" value="HELICc"/>
    <property type="match status" value="1"/>
</dbReference>
<dbReference type="Gene3D" id="3.30.160.20">
    <property type="match status" value="1"/>
</dbReference>
<dbReference type="InterPro" id="IPR001650">
    <property type="entry name" value="Helicase_C-like"/>
</dbReference>
<evidence type="ECO:0000259" key="9">
    <source>
        <dbReference type="PROSITE" id="PS51194"/>
    </source>
</evidence>
<sequence length="1397" mass="154409">MAPKRRPVNVVRSGNAGNSSKPKPTQTPAAEDGPPKPPPLFPSGYKTPVQILNEKCQKAGWERPLVEARANRASSPETFTGSVVLRKKKSKNVYDLEEVRLTPHPPLQIGTAQEAKHYAATYALFRFCSHLPMGMTLPPSIRPYWSTLTAEKAAAPPHQAWEYDPDPFAAKKEVETRQAKRKDREKALEDDQNGHSKYGSSSTGGQGREWDSAPEVRMAPALREMVEGTVRKMMRRFPTAVLEATRDISSNPSDLLSGSATPSLDLPNIETQLTTLGFRSAHITSALTALSAANARLYSSSSSSTDPLVLSLSILSPLEAAIEWLLLHLPEDDLPPRYRTTSSAGDLVTGVSVGGKEQLVKGWLIDKLTKGAGFPRKAVEEVVRKVEATSSALDILGRRLCGWDGDWAPEAYEPWKGHETEGEARRSAREEEMLTLEAVLGERFTMLSSTECTVDIEHENDKLTLHLLFDDASPYPSPTHPTYPPAFYLSSDTVPSYMRLHLHSQLLRQFRDPERHDFTSVLEAGAGGAVLLMVDHIETLLPDVLANPPDLGEVTRFLVPRLEEISPAIPKSDGPGRSKPEIRRHRHQATSADEASVQKRHQAMSQDPAYKKILDDRQKLPAWKERHNITSALDSNRVILVVGETGCGKTTQLPQFILDHEISQNRGSKTNIIVTQPRRVAAMGVAQRVAYERLEDLDKATGTVGYAIRGERRASSDTRLLFCTTGVVLRRLGDDKDLSGVSHVIVDEAHERGVDTDLLICLLKEILERNKTLKVVIMSATINERIFIDYFNGCPSLSIPGFTYPVKDYYLENIIPLIPSFQPTQQRFGSKQTEEQKISIRADFEKLSLDPISQRTLEILSQSDRIDYNLISAVVTHIISISEEGAILIFLPGVMEIRQCISNLSSASIGQVEILPLHANLTSTEQRRVFLSTGRKRKIVVSTNVAETSVTIPDVVFVIDSGRVKETDYDVMTGMQKLEEGWTSRASGRQRRGRAGRTREGECFKLYTKRTEEKKMMKFSKPEMLRVPLEMVLLQVKAMDENIDVEAFLLKAIDPPNLHAISTAWTTLIDLGIVLSSSPSSPLTALGKHISSIPVDLRLAKMLVLAVIFKVLDPILTIAALLSSKPLFVSPLDNRDTARTAREKFSTGRSDLLTDVKAYSAAVELSGMEQRKFCEENFISSSTVRDVRSLREDFIGALQGIGFLGRKGEIEKFSQNGKLEGLVKGVVVGGLYPRIARINMPKATYERVQQGAVLKDHEAKEVKLFDPSGRVFLHPSSILFTESGFKPGFIAYFSKAETSKVFLRDATEVPLYSLLLFGGPLTINHFAGGVLIGKEGHIKIRAQPRVGALCSQLRRLLDAQLAETVESPDGVEGLSSKDGEGVVNAMMALLTRDGLSQ</sequence>
<keyword evidence="2" id="KW-0378">Hydrolase</keyword>
<accession>A0A4Q1BH06</accession>
<dbReference type="FunFam" id="3.30.160.20:FF:000094">
    <property type="entry name" value="ATP-dependent RNA helicase A, putative"/>
    <property type="match status" value="1"/>
</dbReference>
<dbReference type="GO" id="GO:0003723">
    <property type="term" value="F:RNA binding"/>
    <property type="evidence" value="ECO:0007669"/>
    <property type="project" value="UniProtKB-KW"/>
</dbReference>